<comment type="caution">
    <text evidence="1">The sequence shown here is derived from an EMBL/GenBank/DDBJ whole genome shotgun (WGS) entry which is preliminary data.</text>
</comment>
<protein>
    <submittedName>
        <fullName evidence="1">Uncharacterized protein</fullName>
    </submittedName>
</protein>
<name>A0AAW1WA02_RUBAR</name>
<evidence type="ECO:0000313" key="2">
    <source>
        <dbReference type="Proteomes" id="UP001457282"/>
    </source>
</evidence>
<keyword evidence="2" id="KW-1185">Reference proteome</keyword>
<proteinExistence type="predicted"/>
<gene>
    <name evidence="1" type="ORF">M0R45_028879</name>
</gene>
<sequence>MPDSTALLARCFLRIPTVFSLVVSSPPFMTFLSHHHDLHRLVWKLEFLKEEGKLEEAAKCPHHNLNYLNAVENVNYLIHNNAIALEKIVIDPIQRWAYHHNGARKSLDVMRNEREARNHAMHQLKEKVPSTTEFVCLDFGQLGNYRQSRV</sequence>
<dbReference type="AlphaFoldDB" id="A0AAW1WA02"/>
<dbReference type="Proteomes" id="UP001457282">
    <property type="component" value="Unassembled WGS sequence"/>
</dbReference>
<organism evidence="1 2">
    <name type="scientific">Rubus argutus</name>
    <name type="common">Southern blackberry</name>
    <dbReference type="NCBI Taxonomy" id="59490"/>
    <lineage>
        <taxon>Eukaryota</taxon>
        <taxon>Viridiplantae</taxon>
        <taxon>Streptophyta</taxon>
        <taxon>Embryophyta</taxon>
        <taxon>Tracheophyta</taxon>
        <taxon>Spermatophyta</taxon>
        <taxon>Magnoliopsida</taxon>
        <taxon>eudicotyledons</taxon>
        <taxon>Gunneridae</taxon>
        <taxon>Pentapetalae</taxon>
        <taxon>rosids</taxon>
        <taxon>fabids</taxon>
        <taxon>Rosales</taxon>
        <taxon>Rosaceae</taxon>
        <taxon>Rosoideae</taxon>
        <taxon>Rosoideae incertae sedis</taxon>
        <taxon>Rubus</taxon>
    </lineage>
</organism>
<accession>A0AAW1WA02</accession>
<evidence type="ECO:0000313" key="1">
    <source>
        <dbReference type="EMBL" id="KAK9920324.1"/>
    </source>
</evidence>
<reference evidence="1 2" key="1">
    <citation type="journal article" date="2023" name="G3 (Bethesda)">
        <title>A chromosome-length genome assembly and annotation of blackberry (Rubus argutus, cv. 'Hillquist').</title>
        <authorList>
            <person name="Bruna T."/>
            <person name="Aryal R."/>
            <person name="Dudchenko O."/>
            <person name="Sargent D.J."/>
            <person name="Mead D."/>
            <person name="Buti M."/>
            <person name="Cavallini A."/>
            <person name="Hytonen T."/>
            <person name="Andres J."/>
            <person name="Pham M."/>
            <person name="Weisz D."/>
            <person name="Mascagni F."/>
            <person name="Usai G."/>
            <person name="Natali L."/>
            <person name="Bassil N."/>
            <person name="Fernandez G.E."/>
            <person name="Lomsadze A."/>
            <person name="Armour M."/>
            <person name="Olukolu B."/>
            <person name="Poorten T."/>
            <person name="Britton C."/>
            <person name="Davik J."/>
            <person name="Ashrafi H."/>
            <person name="Aiden E.L."/>
            <person name="Borodovsky M."/>
            <person name="Worthington M."/>
        </authorList>
    </citation>
    <scope>NUCLEOTIDE SEQUENCE [LARGE SCALE GENOMIC DNA]</scope>
    <source>
        <strain evidence="1">PI 553951</strain>
    </source>
</reference>
<dbReference type="EMBL" id="JBEDUW010000006">
    <property type="protein sequence ID" value="KAK9920324.1"/>
    <property type="molecule type" value="Genomic_DNA"/>
</dbReference>